<comment type="caution">
    <text evidence="1">The sequence shown here is derived from an EMBL/GenBank/DDBJ whole genome shotgun (WGS) entry which is preliminary data.</text>
</comment>
<dbReference type="Proteomes" id="UP000187406">
    <property type="component" value="Unassembled WGS sequence"/>
</dbReference>
<evidence type="ECO:0000313" key="1">
    <source>
        <dbReference type="EMBL" id="GAV70870.1"/>
    </source>
</evidence>
<organism evidence="1 2">
    <name type="scientific">Cephalotus follicularis</name>
    <name type="common">Albany pitcher plant</name>
    <dbReference type="NCBI Taxonomy" id="3775"/>
    <lineage>
        <taxon>Eukaryota</taxon>
        <taxon>Viridiplantae</taxon>
        <taxon>Streptophyta</taxon>
        <taxon>Embryophyta</taxon>
        <taxon>Tracheophyta</taxon>
        <taxon>Spermatophyta</taxon>
        <taxon>Magnoliopsida</taxon>
        <taxon>eudicotyledons</taxon>
        <taxon>Gunneridae</taxon>
        <taxon>Pentapetalae</taxon>
        <taxon>rosids</taxon>
        <taxon>fabids</taxon>
        <taxon>Oxalidales</taxon>
        <taxon>Cephalotaceae</taxon>
        <taxon>Cephalotus</taxon>
    </lineage>
</organism>
<name>A0A1Q3BSC6_CEPFO</name>
<keyword evidence="2" id="KW-1185">Reference proteome</keyword>
<dbReference type="EMBL" id="BDDD01000845">
    <property type="protein sequence ID" value="GAV70870.1"/>
    <property type="molecule type" value="Genomic_DNA"/>
</dbReference>
<feature type="non-terminal residue" evidence="1">
    <location>
        <position position="1"/>
    </location>
</feature>
<protein>
    <recommendedName>
        <fullName evidence="3">CCHC-type domain-containing protein</fullName>
    </recommendedName>
</protein>
<gene>
    <name evidence="1" type="ORF">CFOL_v3_14368</name>
</gene>
<reference evidence="2" key="1">
    <citation type="submission" date="2016-04" db="EMBL/GenBank/DDBJ databases">
        <title>Cephalotus genome sequencing.</title>
        <authorList>
            <person name="Fukushima K."/>
            <person name="Hasebe M."/>
            <person name="Fang X."/>
        </authorList>
    </citation>
    <scope>NUCLEOTIDE SEQUENCE [LARGE SCALE GENOMIC DNA]</scope>
    <source>
        <strain evidence="2">cv. St1</strain>
    </source>
</reference>
<dbReference type="AlphaFoldDB" id="A0A1Q3BSC6"/>
<proteinExistence type="predicted"/>
<dbReference type="InParanoid" id="A0A1Q3BSC6"/>
<evidence type="ECO:0000313" key="2">
    <source>
        <dbReference type="Proteomes" id="UP000187406"/>
    </source>
</evidence>
<dbReference type="OrthoDB" id="1746033at2759"/>
<evidence type="ECO:0008006" key="3">
    <source>
        <dbReference type="Google" id="ProtNLM"/>
    </source>
</evidence>
<dbReference type="PANTHER" id="PTHR34222">
    <property type="entry name" value="GAG_PRE-INTEGRS DOMAIN-CONTAINING PROTEIN"/>
    <property type="match status" value="1"/>
</dbReference>
<accession>A0A1Q3BSC6</accession>
<sequence>YQFLMGLNPEFDIVRQNILQKDHLSTLQQAYAFVHKEENQQHLYSMTPTSDHSAFTTSGSFQPYTPLSTNKSHVRCDYCGKPYHMREQCWKLHGKPPGIGKGKGVNKGRSQAHEAEVIGPIGFESVNSTGIGNFLTKEEMQQLIKDMINLKGPNSSHVASSASAMSSTSYPFSGISSYSSSWT</sequence>
<dbReference type="PANTHER" id="PTHR34222:SF37">
    <property type="entry name" value="RETROTRANSPOSON GAG DOMAIN-CONTAINING PROTEIN"/>
    <property type="match status" value="1"/>
</dbReference>